<comment type="caution">
    <text evidence="1">The sequence shown here is derived from an EMBL/GenBank/DDBJ whole genome shotgun (WGS) entry which is preliminary data.</text>
</comment>
<dbReference type="EMBL" id="AEVN01000006">
    <property type="protein sequence ID" value="EFY05852.1"/>
    <property type="molecule type" value="Genomic_DNA"/>
</dbReference>
<organism evidence="1 2">
    <name type="scientific">Phascolarctobacterium succinatutens YIT 12067</name>
    <dbReference type="NCBI Taxonomy" id="626939"/>
    <lineage>
        <taxon>Bacteria</taxon>
        <taxon>Bacillati</taxon>
        <taxon>Bacillota</taxon>
        <taxon>Negativicutes</taxon>
        <taxon>Acidaminococcales</taxon>
        <taxon>Acidaminococcaceae</taxon>
        <taxon>Phascolarctobacterium</taxon>
    </lineage>
</organism>
<accession>E8LBG5</accession>
<proteinExistence type="predicted"/>
<gene>
    <name evidence="1" type="ORF">HMPREF9443_00177</name>
</gene>
<reference evidence="1 2" key="1">
    <citation type="submission" date="2011-01" db="EMBL/GenBank/DDBJ databases">
        <authorList>
            <person name="Weinstock G."/>
            <person name="Sodergren E."/>
            <person name="Clifton S."/>
            <person name="Fulton L."/>
            <person name="Fulton B."/>
            <person name="Courtney L."/>
            <person name="Fronick C."/>
            <person name="Harrison M."/>
            <person name="Strong C."/>
            <person name="Farmer C."/>
            <person name="Delahaunty K."/>
            <person name="Markovic C."/>
            <person name="Hall O."/>
            <person name="Minx P."/>
            <person name="Tomlinson C."/>
            <person name="Mitreva M."/>
            <person name="Hou S."/>
            <person name="Chen J."/>
            <person name="Wollam A."/>
            <person name="Pepin K.H."/>
            <person name="Johnson M."/>
            <person name="Bhonagiri V."/>
            <person name="Zhang X."/>
            <person name="Suruliraj S."/>
            <person name="Warren W."/>
            <person name="Chinwalla A."/>
            <person name="Mardis E.R."/>
            <person name="Wilson R.K."/>
        </authorList>
    </citation>
    <scope>NUCLEOTIDE SEQUENCE [LARGE SCALE GENOMIC DNA]</scope>
    <source>
        <strain evidence="1 2">YIT 12067</strain>
    </source>
</reference>
<evidence type="ECO:0000313" key="2">
    <source>
        <dbReference type="Proteomes" id="UP000004923"/>
    </source>
</evidence>
<dbReference type="AlphaFoldDB" id="E8LBG5"/>
<evidence type="ECO:0000313" key="1">
    <source>
        <dbReference type="EMBL" id="EFY05852.1"/>
    </source>
</evidence>
<keyword evidence="2" id="KW-1185">Reference proteome</keyword>
<dbReference type="HOGENOM" id="CLU_2918659_0_0_9"/>
<dbReference type="Proteomes" id="UP000004923">
    <property type="component" value="Unassembled WGS sequence"/>
</dbReference>
<protein>
    <submittedName>
        <fullName evidence="1">Uncharacterized protein</fullName>
    </submittedName>
</protein>
<name>E8LBG5_9FIRM</name>
<sequence length="61" mass="7131">MYLTLFLPPQNNKRLIKAKTFIKEYIFSPSVSIGDICVYNLKIKRLRLQFGAEPQPLEECL</sequence>